<proteinExistence type="predicted"/>
<dbReference type="InterPro" id="IPR018664">
    <property type="entry name" value="DUF2103_metal-binding"/>
</dbReference>
<reference evidence="1 2" key="1">
    <citation type="submission" date="2017-09" db="EMBL/GenBank/DDBJ databases">
        <title>Depth-based differentiation of microbial function through sediment-hosted aquifers and enrichment of novel symbionts in the deep terrestrial subsurface.</title>
        <authorList>
            <person name="Probst A.J."/>
            <person name="Ladd B."/>
            <person name="Jarett J.K."/>
            <person name="Geller-Mcgrath D.E."/>
            <person name="Sieber C.M."/>
            <person name="Emerson J.B."/>
            <person name="Anantharaman K."/>
            <person name="Thomas B.C."/>
            <person name="Malmstrom R."/>
            <person name="Stieglmeier M."/>
            <person name="Klingl A."/>
            <person name="Woyke T."/>
            <person name="Ryan C.M."/>
            <person name="Banfield J.F."/>
        </authorList>
    </citation>
    <scope>NUCLEOTIDE SEQUENCE [LARGE SCALE GENOMIC DNA]</scope>
    <source>
        <strain evidence="1">CG11_big_fil_rev_8_21_14_0_20_35_14</strain>
    </source>
</reference>
<accession>A0A2H0N6X4</accession>
<gene>
    <name evidence="1" type="ORF">COV57_03180</name>
</gene>
<dbReference type="AlphaFoldDB" id="A0A2H0N6X4"/>
<dbReference type="Pfam" id="PF09876">
    <property type="entry name" value="DUF2103"/>
    <property type="match status" value="1"/>
</dbReference>
<comment type="caution">
    <text evidence="1">The sequence shown here is derived from an EMBL/GenBank/DDBJ whole genome shotgun (WGS) entry which is preliminary data.</text>
</comment>
<evidence type="ECO:0000313" key="2">
    <source>
        <dbReference type="Proteomes" id="UP000229893"/>
    </source>
</evidence>
<sequence length="99" mass="11137">MKYRSSSKIKSKHGLIDGLLLFLKKIEVFDEISAINLGEIRPGRLNAHSGFKVKIQYKTKSGLKLIARGQGVQEVFIVSDKVDDLIKKLKSMPEVIKLI</sequence>
<name>A0A2H0N6X4_9BACT</name>
<protein>
    <recommendedName>
        <fullName evidence="3">Metal-binding protein</fullName>
    </recommendedName>
</protein>
<dbReference type="EMBL" id="PCWO01000046">
    <property type="protein sequence ID" value="PIR04652.1"/>
    <property type="molecule type" value="Genomic_DNA"/>
</dbReference>
<evidence type="ECO:0000313" key="1">
    <source>
        <dbReference type="EMBL" id="PIR04652.1"/>
    </source>
</evidence>
<dbReference type="Proteomes" id="UP000229893">
    <property type="component" value="Unassembled WGS sequence"/>
</dbReference>
<evidence type="ECO:0008006" key="3">
    <source>
        <dbReference type="Google" id="ProtNLM"/>
    </source>
</evidence>
<organism evidence="1 2">
    <name type="scientific">Candidatus Liptonbacteria bacterium CG11_big_fil_rev_8_21_14_0_20_35_14</name>
    <dbReference type="NCBI Taxonomy" id="1974634"/>
    <lineage>
        <taxon>Bacteria</taxon>
        <taxon>Candidatus Liptoniibacteriota</taxon>
    </lineage>
</organism>